<accession>A0A1J5QF93</accession>
<dbReference type="InterPro" id="IPR027396">
    <property type="entry name" value="DsrEFH-like"/>
</dbReference>
<evidence type="ECO:0000313" key="1">
    <source>
        <dbReference type="EMBL" id="OIQ81898.1"/>
    </source>
</evidence>
<gene>
    <name evidence="1" type="ORF">GALL_363250</name>
</gene>
<dbReference type="EMBL" id="MLJW01000867">
    <property type="protein sequence ID" value="OIQ81898.1"/>
    <property type="molecule type" value="Genomic_DNA"/>
</dbReference>
<dbReference type="AlphaFoldDB" id="A0A1J5QF93"/>
<comment type="caution">
    <text evidence="1">The sequence shown here is derived from an EMBL/GenBank/DDBJ whole genome shotgun (WGS) entry which is preliminary data.</text>
</comment>
<reference evidence="1" key="1">
    <citation type="submission" date="2016-10" db="EMBL/GenBank/DDBJ databases">
        <title>Sequence of Gallionella enrichment culture.</title>
        <authorList>
            <person name="Poehlein A."/>
            <person name="Muehling M."/>
            <person name="Daniel R."/>
        </authorList>
    </citation>
    <scope>NUCLEOTIDE SEQUENCE</scope>
</reference>
<organism evidence="1">
    <name type="scientific">mine drainage metagenome</name>
    <dbReference type="NCBI Taxonomy" id="410659"/>
    <lineage>
        <taxon>unclassified sequences</taxon>
        <taxon>metagenomes</taxon>
        <taxon>ecological metagenomes</taxon>
    </lineage>
</organism>
<name>A0A1J5QF93_9ZZZZ</name>
<dbReference type="Gene3D" id="3.40.1260.10">
    <property type="entry name" value="DsrEFH-like"/>
    <property type="match status" value="1"/>
</dbReference>
<proteinExistence type="predicted"/>
<sequence length="160" mass="17211">MTSFKSTVLAVAAAAGLMLAAAAPARADYVQPHITHAAFGRVRVVVPLTSADPGVWAFKLKNLLNSEKTIKQWHGTLQAHVVLYGAGVKMLLDPVGDDVKSAVDALRADGVHFDICNNTLKGMNLDWHQLYGVRQTDIVPAGFLQVGWLANHGWAVEAMN</sequence>
<dbReference type="PANTHER" id="PTHR37691:SF1">
    <property type="entry name" value="BLR3518 PROTEIN"/>
    <property type="match status" value="1"/>
</dbReference>
<protein>
    <submittedName>
        <fullName evidence="1">DsrE/DsrF-like family protein</fullName>
    </submittedName>
</protein>
<dbReference type="PANTHER" id="PTHR37691">
    <property type="entry name" value="BLR3518 PROTEIN"/>
    <property type="match status" value="1"/>
</dbReference>
<dbReference type="SUPFAM" id="SSF75169">
    <property type="entry name" value="DsrEFH-like"/>
    <property type="match status" value="1"/>
</dbReference>